<dbReference type="PANTHER" id="PTHR34587">
    <property type="entry name" value="VWFA DOMAIN-CONTAINING PROTEIN"/>
    <property type="match status" value="1"/>
</dbReference>
<dbReference type="EMBL" id="JAULSV010000001">
    <property type="protein sequence ID" value="KAK0655865.1"/>
    <property type="molecule type" value="Genomic_DNA"/>
</dbReference>
<name>A0AA40CY46_9PEZI</name>
<dbReference type="AlphaFoldDB" id="A0AA40CY46"/>
<feature type="chain" id="PRO_5041407959" description="Ribosomal protein s17" evidence="2">
    <location>
        <begin position="20"/>
        <end position="541"/>
    </location>
</feature>
<sequence>MLMKNALAALLGLTLAAEAATVHHYRTPTSGTLVRRQNKQNGGGRGGNQRGGGGGQQNNDQNNQQGGNNQNNNNNNQAGSATCLAANAVQTGSQQTGQNGQVADGQVESAVDQANFINFCAGKDLTNGFQKRGGSCNGIVMGDIPSVENMVSTVILEPGNFQDLAVGQTFTIRLNVANLNLGAFTNATSTYYSSPAQLAGNGRIIGHTHVTVQDTGNSLNPQTPLDAKQFVFFKGINDAGNGQGLVQTDVTGGLPAGNYRVCTMSSAANHQPVLMPVAQRGSQEDCKYFTVGQGNQQNGGANNNNNNNNNNNDDAANNDNDQQNGGAQNGGAQNGGAQNGGAQNGGAQNGGAQNGGAQNGGAQNGGAQNGGAQNGGAQNGGAQNGGAQDGGAQNGGAQNGGAQNGGGAQNNGGGAQNNGGGQGKGKGGGGRGGGRGGQQANNAGAQNGGAQNNGGGAQNNNGGAAAGGAVGGIAAPAVEDSGNADRPFKVGENTFVNREAAVQRSCAIQNNACSDAVNRGQVQGVSTADCNAQEQACRNAA</sequence>
<dbReference type="Proteomes" id="UP001174936">
    <property type="component" value="Unassembled WGS sequence"/>
</dbReference>
<evidence type="ECO:0000256" key="2">
    <source>
        <dbReference type="SAM" id="SignalP"/>
    </source>
</evidence>
<feature type="signal peptide" evidence="2">
    <location>
        <begin position="1"/>
        <end position="19"/>
    </location>
</feature>
<keyword evidence="4" id="KW-1185">Reference proteome</keyword>
<dbReference type="PANTHER" id="PTHR34587:SF2">
    <property type="entry name" value="G-PROTEIN COUPLED RECEPTORS FAMILY 1 PROFILE DOMAIN-CONTAINING PROTEIN"/>
    <property type="match status" value="1"/>
</dbReference>
<feature type="compositionally biased region" description="Gly residues" evidence="1">
    <location>
        <begin position="327"/>
        <end position="437"/>
    </location>
</feature>
<feature type="compositionally biased region" description="Low complexity" evidence="1">
    <location>
        <begin position="438"/>
        <end position="450"/>
    </location>
</feature>
<feature type="compositionally biased region" description="Low complexity" evidence="1">
    <location>
        <begin position="292"/>
        <end position="326"/>
    </location>
</feature>
<gene>
    <name evidence="3" type="ORF">B0T16DRAFT_451493</name>
</gene>
<organism evidence="3 4">
    <name type="scientific">Cercophora newfieldiana</name>
    <dbReference type="NCBI Taxonomy" id="92897"/>
    <lineage>
        <taxon>Eukaryota</taxon>
        <taxon>Fungi</taxon>
        <taxon>Dikarya</taxon>
        <taxon>Ascomycota</taxon>
        <taxon>Pezizomycotina</taxon>
        <taxon>Sordariomycetes</taxon>
        <taxon>Sordariomycetidae</taxon>
        <taxon>Sordariales</taxon>
        <taxon>Lasiosphaeriaceae</taxon>
        <taxon>Cercophora</taxon>
    </lineage>
</organism>
<evidence type="ECO:0000313" key="4">
    <source>
        <dbReference type="Proteomes" id="UP001174936"/>
    </source>
</evidence>
<proteinExistence type="predicted"/>
<feature type="region of interest" description="Disordered" evidence="1">
    <location>
        <begin position="27"/>
        <end position="79"/>
    </location>
</feature>
<evidence type="ECO:0000256" key="1">
    <source>
        <dbReference type="SAM" id="MobiDB-lite"/>
    </source>
</evidence>
<evidence type="ECO:0000313" key="3">
    <source>
        <dbReference type="EMBL" id="KAK0655865.1"/>
    </source>
</evidence>
<feature type="region of interest" description="Disordered" evidence="1">
    <location>
        <begin position="290"/>
        <end position="470"/>
    </location>
</feature>
<feature type="compositionally biased region" description="Gly residues" evidence="1">
    <location>
        <begin position="41"/>
        <end position="56"/>
    </location>
</feature>
<protein>
    <recommendedName>
        <fullName evidence="5">Ribosomal protein s17</fullName>
    </recommendedName>
</protein>
<dbReference type="InterPro" id="IPR053216">
    <property type="entry name" value="Appressorial_penetr-assoc"/>
</dbReference>
<feature type="compositionally biased region" description="Low complexity" evidence="1">
    <location>
        <begin position="57"/>
        <end position="77"/>
    </location>
</feature>
<comment type="caution">
    <text evidence="3">The sequence shown here is derived from an EMBL/GenBank/DDBJ whole genome shotgun (WGS) entry which is preliminary data.</text>
</comment>
<evidence type="ECO:0008006" key="5">
    <source>
        <dbReference type="Google" id="ProtNLM"/>
    </source>
</evidence>
<reference evidence="3" key="1">
    <citation type="submission" date="2023-06" db="EMBL/GenBank/DDBJ databases">
        <title>Genome-scale phylogeny and comparative genomics of the fungal order Sordariales.</title>
        <authorList>
            <consortium name="Lawrence Berkeley National Laboratory"/>
            <person name="Hensen N."/>
            <person name="Bonometti L."/>
            <person name="Westerberg I."/>
            <person name="Brannstrom I.O."/>
            <person name="Guillou S."/>
            <person name="Cros-Aarteil S."/>
            <person name="Calhoun S."/>
            <person name="Haridas S."/>
            <person name="Kuo A."/>
            <person name="Mondo S."/>
            <person name="Pangilinan J."/>
            <person name="Riley R."/>
            <person name="Labutti K."/>
            <person name="Andreopoulos B."/>
            <person name="Lipzen A."/>
            <person name="Chen C."/>
            <person name="Yanf M."/>
            <person name="Daum C."/>
            <person name="Ng V."/>
            <person name="Clum A."/>
            <person name="Steindorff A."/>
            <person name="Ohm R."/>
            <person name="Martin F."/>
            <person name="Silar P."/>
            <person name="Natvig D."/>
            <person name="Lalanne C."/>
            <person name="Gautier V."/>
            <person name="Ament-Velasquez S.L."/>
            <person name="Kruys A."/>
            <person name="Hutchinson M.I."/>
            <person name="Powell A.J."/>
            <person name="Barry K."/>
            <person name="Miller A.N."/>
            <person name="Grigoriev I.V."/>
            <person name="Debuchy R."/>
            <person name="Gladieux P."/>
            <person name="Thoren M.H."/>
            <person name="Johannesson H."/>
        </authorList>
    </citation>
    <scope>NUCLEOTIDE SEQUENCE</scope>
    <source>
        <strain evidence="3">SMH2532-1</strain>
    </source>
</reference>
<keyword evidence="2" id="KW-0732">Signal</keyword>
<accession>A0AA40CY46</accession>